<evidence type="ECO:0000313" key="2">
    <source>
        <dbReference type="Proteomes" id="UP000054721"/>
    </source>
</evidence>
<dbReference type="Proteomes" id="UP000054721">
    <property type="component" value="Unassembled WGS sequence"/>
</dbReference>
<protein>
    <submittedName>
        <fullName evidence="1">Uncharacterized protein</fullName>
    </submittedName>
</protein>
<name>A0A0V1L2M3_9BILA</name>
<evidence type="ECO:0000313" key="1">
    <source>
        <dbReference type="EMBL" id="KRZ53697.1"/>
    </source>
</evidence>
<comment type="caution">
    <text evidence="1">The sequence shown here is derived from an EMBL/GenBank/DDBJ whole genome shotgun (WGS) entry which is preliminary data.</text>
</comment>
<dbReference type="AlphaFoldDB" id="A0A0V1L2M3"/>
<organism evidence="1 2">
    <name type="scientific">Trichinella nativa</name>
    <dbReference type="NCBI Taxonomy" id="6335"/>
    <lineage>
        <taxon>Eukaryota</taxon>
        <taxon>Metazoa</taxon>
        <taxon>Ecdysozoa</taxon>
        <taxon>Nematoda</taxon>
        <taxon>Enoplea</taxon>
        <taxon>Dorylaimia</taxon>
        <taxon>Trichinellida</taxon>
        <taxon>Trichinellidae</taxon>
        <taxon>Trichinella</taxon>
    </lineage>
</organism>
<accession>A0A0V1L2M3</accession>
<keyword evidence="2" id="KW-1185">Reference proteome</keyword>
<reference evidence="1 2" key="1">
    <citation type="submission" date="2015-05" db="EMBL/GenBank/DDBJ databases">
        <title>Evolution of Trichinella species and genotypes.</title>
        <authorList>
            <person name="Korhonen P.K."/>
            <person name="Edoardo P."/>
            <person name="Giuseppe L.R."/>
            <person name="Gasser R.B."/>
        </authorList>
    </citation>
    <scope>NUCLEOTIDE SEQUENCE [LARGE SCALE GENOMIC DNA]</scope>
    <source>
        <strain evidence="1">ISS10</strain>
    </source>
</reference>
<dbReference type="OrthoDB" id="10424970at2759"/>
<proteinExistence type="predicted"/>
<gene>
    <name evidence="1" type="ORF">T02_6905</name>
</gene>
<sequence>MPNIGIEPSLHLPQFKSKVHQPEDSTGGISPIKSLLRDTFFYYLFDVCNGSRTSIVAREMVNPRDLSY</sequence>
<dbReference type="EMBL" id="JYDW01000157">
    <property type="protein sequence ID" value="KRZ53697.1"/>
    <property type="molecule type" value="Genomic_DNA"/>
</dbReference>